<dbReference type="Gene3D" id="2.60.40.10">
    <property type="entry name" value="Immunoglobulins"/>
    <property type="match status" value="2"/>
</dbReference>
<keyword evidence="1" id="KW-0433">Leucine-rich repeat</keyword>
<dbReference type="PANTHER" id="PTHR45842">
    <property type="entry name" value="SYNAPTIC ADHESION-LIKE MOLECULE SALM"/>
    <property type="match status" value="1"/>
</dbReference>
<dbReference type="AlphaFoldDB" id="A0A9P0IW60"/>
<protein>
    <recommendedName>
        <fullName evidence="8">Ig-like domain-containing protein</fullName>
    </recommendedName>
</protein>
<reference evidence="9" key="2">
    <citation type="submission" date="2022-10" db="EMBL/GenBank/DDBJ databases">
        <authorList>
            <consortium name="ENA_rothamsted_submissions"/>
            <consortium name="culmorum"/>
            <person name="King R."/>
        </authorList>
    </citation>
    <scope>NUCLEOTIDE SEQUENCE</scope>
</reference>
<evidence type="ECO:0000256" key="4">
    <source>
        <dbReference type="ARBA" id="ARBA00023157"/>
    </source>
</evidence>
<evidence type="ECO:0000259" key="8">
    <source>
        <dbReference type="PROSITE" id="PS50835"/>
    </source>
</evidence>
<keyword evidence="7" id="KW-1133">Transmembrane helix</keyword>
<feature type="transmembrane region" description="Helical" evidence="7">
    <location>
        <begin position="398"/>
        <end position="424"/>
    </location>
</feature>
<evidence type="ECO:0000313" key="10">
    <source>
        <dbReference type="Proteomes" id="UP001153620"/>
    </source>
</evidence>
<keyword evidence="2" id="KW-0732">Signal</keyword>
<dbReference type="OrthoDB" id="10034606at2759"/>
<dbReference type="InterPro" id="IPR050467">
    <property type="entry name" value="LRFN"/>
</dbReference>
<keyword evidence="10" id="KW-1185">Reference proteome</keyword>
<dbReference type="InterPro" id="IPR003591">
    <property type="entry name" value="Leu-rich_rpt_typical-subtyp"/>
</dbReference>
<feature type="domain" description="Ig-like" evidence="8">
    <location>
        <begin position="229"/>
        <end position="379"/>
    </location>
</feature>
<proteinExistence type="predicted"/>
<dbReference type="SUPFAM" id="SSF52058">
    <property type="entry name" value="L domain-like"/>
    <property type="match status" value="1"/>
</dbReference>
<dbReference type="SMART" id="SM00082">
    <property type="entry name" value="LRRCT"/>
    <property type="match status" value="1"/>
</dbReference>
<dbReference type="GO" id="GO:0071944">
    <property type="term" value="C:cell periphery"/>
    <property type="evidence" value="ECO:0007669"/>
    <property type="project" value="UniProtKB-ARBA"/>
</dbReference>
<dbReference type="PANTHER" id="PTHR45842:SF12">
    <property type="entry name" value="KEKKON 5, ISOFORM A"/>
    <property type="match status" value="1"/>
</dbReference>
<dbReference type="EMBL" id="OU895878">
    <property type="protein sequence ID" value="CAH1718995.1"/>
    <property type="molecule type" value="Genomic_DNA"/>
</dbReference>
<feature type="region of interest" description="Disordered" evidence="6">
    <location>
        <begin position="793"/>
        <end position="827"/>
    </location>
</feature>
<name>A0A9P0IW60_9DIPT</name>
<evidence type="ECO:0000256" key="5">
    <source>
        <dbReference type="ARBA" id="ARBA00023180"/>
    </source>
</evidence>
<gene>
    <name evidence="9" type="ORF">CHIRRI_LOCUS6341</name>
</gene>
<dbReference type="PROSITE" id="PS50835">
    <property type="entry name" value="IG_LIKE"/>
    <property type="match status" value="1"/>
</dbReference>
<keyword evidence="4" id="KW-1015">Disulfide bond</keyword>
<evidence type="ECO:0000256" key="3">
    <source>
        <dbReference type="ARBA" id="ARBA00022737"/>
    </source>
</evidence>
<evidence type="ECO:0000256" key="2">
    <source>
        <dbReference type="ARBA" id="ARBA00022729"/>
    </source>
</evidence>
<keyword evidence="3" id="KW-0677">Repeat</keyword>
<evidence type="ECO:0000313" key="9">
    <source>
        <dbReference type="EMBL" id="CAH1718995.1"/>
    </source>
</evidence>
<evidence type="ECO:0000256" key="6">
    <source>
        <dbReference type="SAM" id="MobiDB-lite"/>
    </source>
</evidence>
<dbReference type="InterPro" id="IPR032675">
    <property type="entry name" value="LRR_dom_sf"/>
</dbReference>
<dbReference type="InterPro" id="IPR013783">
    <property type="entry name" value="Ig-like_fold"/>
</dbReference>
<keyword evidence="5" id="KW-0325">Glycoprotein</keyword>
<dbReference type="InterPro" id="IPR036179">
    <property type="entry name" value="Ig-like_dom_sf"/>
</dbReference>
<accession>A0A9P0IW60</accession>
<dbReference type="FunFam" id="3.80.10.10:FF:000082">
    <property type="entry name" value="Leucine-rich repeat-containing 24"/>
    <property type="match status" value="1"/>
</dbReference>
<keyword evidence="7" id="KW-0812">Transmembrane</keyword>
<dbReference type="InterPro" id="IPR003599">
    <property type="entry name" value="Ig_sub"/>
</dbReference>
<dbReference type="InterPro" id="IPR001611">
    <property type="entry name" value="Leu-rich_rpt"/>
</dbReference>
<evidence type="ECO:0000256" key="1">
    <source>
        <dbReference type="ARBA" id="ARBA00022614"/>
    </source>
</evidence>
<dbReference type="Gene3D" id="3.80.10.10">
    <property type="entry name" value="Ribonuclease Inhibitor"/>
    <property type="match status" value="2"/>
</dbReference>
<keyword evidence="7" id="KW-0472">Membrane</keyword>
<dbReference type="SMART" id="SM00369">
    <property type="entry name" value="LRR_TYP"/>
    <property type="match status" value="4"/>
</dbReference>
<dbReference type="SMART" id="SM00409">
    <property type="entry name" value="IG"/>
    <property type="match status" value="1"/>
</dbReference>
<dbReference type="InterPro" id="IPR007110">
    <property type="entry name" value="Ig-like_dom"/>
</dbReference>
<organism evidence="9 10">
    <name type="scientific">Chironomus riparius</name>
    <dbReference type="NCBI Taxonomy" id="315576"/>
    <lineage>
        <taxon>Eukaryota</taxon>
        <taxon>Metazoa</taxon>
        <taxon>Ecdysozoa</taxon>
        <taxon>Arthropoda</taxon>
        <taxon>Hexapoda</taxon>
        <taxon>Insecta</taxon>
        <taxon>Pterygota</taxon>
        <taxon>Neoptera</taxon>
        <taxon>Endopterygota</taxon>
        <taxon>Diptera</taxon>
        <taxon>Nematocera</taxon>
        <taxon>Chironomoidea</taxon>
        <taxon>Chironomidae</taxon>
        <taxon>Chironominae</taxon>
        <taxon>Chironomus</taxon>
    </lineage>
</organism>
<evidence type="ECO:0000256" key="7">
    <source>
        <dbReference type="SAM" id="Phobius"/>
    </source>
</evidence>
<dbReference type="SUPFAM" id="SSF48726">
    <property type="entry name" value="Immunoglobulin"/>
    <property type="match status" value="1"/>
</dbReference>
<dbReference type="InterPro" id="IPR000483">
    <property type="entry name" value="Cys-rich_flank_reg_C"/>
</dbReference>
<dbReference type="Proteomes" id="UP001153620">
    <property type="component" value="Chromosome 2"/>
</dbReference>
<sequence length="827" mass="92434">MNGKKSALCNSLNLTQLPVNLSTEIQVLMMNENNIQTLNREEFTTLGLINLQKIFLKKSNIKYLHRETFKDLKILVELDLSENQIEQLDKQTFAGNDRLRILLLYGNPIKKLIADQFPSLPYLRTIDLHSCDIYSIDETSFSNVELLEYIDLKQNQLQNLPGLVFNHMKNLKTLLLDENPWNCDCKLKSFRNWYVKNNLNRISLQCKSPYSLLDQHWENIHEDAFGCAPILKILNEDVSLSDLESNITFKCYTTGDPPPTIGWYLDGKEIDNDNVVIDNDDPMHSNNNNPSLPQVSSVAINSNNIAVSGINNNIISINNNINNNNINNNNIHGNSNGNNKNNNNKIWSNLSIYNITNLNAGFYTCFARNDLGYASQNVSLLLPEVGYEHVLIKNNDNFWYFGLVVGIFGTITFFLLISIVFCVCRKVAMRRRIKKNIKGSVSFNDQEKKLLDLSITTTNDRDRDYGDMLNTPSSATNKTDSSIIALEPVQITIENFHHPHNLQHHLQQHHRRMGDEYNPYNQSIALFPPPPPEFCTSATTTQSSLSAIAGVPTSTTSSSIINGQLYQQEQHLRHNLPPIVANATGNSVNVQNSSSLQNQPPYGNIFISVSLTQDSLDNDLNMYPDLLNIVPNRMKSSSTANNLSTSSLQQSSTNVSTAIVPTSQIVPINIESYATLPRNKLLNAGSKTPVSILKQTKKNYDKPRMFETDVDCMAGLIISSSGVSADINNKCVSCSFKSDNMGLRVTASGNTSIGGTAASSLSIPDEELEDEEELLNHDSEQSNHHLTSAPYHHQTEEFEQLSPLPPPKANQQPASGAILMPNDFVSL</sequence>
<dbReference type="InterPro" id="IPR003598">
    <property type="entry name" value="Ig_sub2"/>
</dbReference>
<dbReference type="Pfam" id="PF13855">
    <property type="entry name" value="LRR_8"/>
    <property type="match status" value="2"/>
</dbReference>
<dbReference type="SMART" id="SM00408">
    <property type="entry name" value="IGc2"/>
    <property type="match status" value="1"/>
</dbReference>
<reference evidence="9" key="1">
    <citation type="submission" date="2022-01" db="EMBL/GenBank/DDBJ databases">
        <authorList>
            <person name="King R."/>
        </authorList>
    </citation>
    <scope>NUCLEOTIDE SEQUENCE</scope>
</reference>